<sequence>MITELRKGNYVIGESGRVVRIDGFMQESIYMKVEDERVRHIVHKVKYCNPIQLTNDILMKSGFIQTGHLFSFDLGEGFKIVYNDALKNWHVSIHSTTTASINDIKGFHSLQNIVNSLTGKEIEANFLIQKSYGNKR</sequence>
<proteinExistence type="predicted"/>
<dbReference type="PATRIC" id="fig|253.9.peg.1695"/>
<gene>
    <name evidence="1" type="ORF">AOB46_18700</name>
</gene>
<organism evidence="1 2">
    <name type="scientific">Chryseobacterium indologenes</name>
    <name type="common">Flavobacterium indologenes</name>
    <dbReference type="NCBI Taxonomy" id="253"/>
    <lineage>
        <taxon>Bacteria</taxon>
        <taxon>Pseudomonadati</taxon>
        <taxon>Bacteroidota</taxon>
        <taxon>Flavobacteriia</taxon>
        <taxon>Flavobacteriales</taxon>
        <taxon>Weeksellaceae</taxon>
        <taxon>Chryseobacterium group</taxon>
        <taxon>Chryseobacterium</taxon>
    </lineage>
</organism>
<evidence type="ECO:0000313" key="1">
    <source>
        <dbReference type="EMBL" id="KPE49756.1"/>
    </source>
</evidence>
<comment type="caution">
    <text evidence="1">The sequence shown here is derived from an EMBL/GenBank/DDBJ whole genome shotgun (WGS) entry which is preliminary data.</text>
</comment>
<dbReference type="Proteomes" id="UP000037953">
    <property type="component" value="Unassembled WGS sequence"/>
</dbReference>
<evidence type="ECO:0000313" key="2">
    <source>
        <dbReference type="Proteomes" id="UP000037953"/>
    </source>
</evidence>
<accession>A0A0N0ZST3</accession>
<dbReference type="RefSeq" id="WP_062702207.1">
    <property type="nucleotide sequence ID" value="NZ_LJOD01000015.1"/>
</dbReference>
<reference evidence="2" key="2">
    <citation type="submission" date="2015-09" db="EMBL/GenBank/DDBJ databases">
        <title>Draft genome sequence of a multidrug-resistant Chryseobacterium indologenes isolate from Malaysia.</title>
        <authorList>
            <person name="Yu C.Y."/>
            <person name="Ang G.Y."/>
            <person name="Chan K.-G."/>
        </authorList>
    </citation>
    <scope>NUCLEOTIDE SEQUENCE [LARGE SCALE GENOMIC DNA]</scope>
    <source>
        <strain evidence="2">CI_885</strain>
    </source>
</reference>
<dbReference type="AlphaFoldDB" id="A0A0N0ZST3"/>
<protein>
    <submittedName>
        <fullName evidence="1">Uncharacterized protein</fullName>
    </submittedName>
</protein>
<reference evidence="1 2" key="1">
    <citation type="journal article" date="2015" name="Genom Data">
        <title>Draft genome sequence of a multidrug-resistant Chryseobacterium indologenes isolate from Malaysia.</title>
        <authorList>
            <person name="Yu C.Y."/>
            <person name="Ang G.Y."/>
            <person name="Cheng H.J."/>
            <person name="Cheong Y.M."/>
            <person name="Yin W.F."/>
            <person name="Chan K.G."/>
        </authorList>
    </citation>
    <scope>NUCLEOTIDE SEQUENCE [LARGE SCALE GENOMIC DNA]</scope>
    <source>
        <strain evidence="1 2">CI_885</strain>
    </source>
</reference>
<dbReference type="EMBL" id="LJOD01000015">
    <property type="protein sequence ID" value="KPE49756.1"/>
    <property type="molecule type" value="Genomic_DNA"/>
</dbReference>
<name>A0A0N0ZST3_CHRID</name>